<keyword evidence="1" id="KW-0472">Membrane</keyword>
<protein>
    <submittedName>
        <fullName evidence="2">TIGR01906 family membrane protein</fullName>
    </submittedName>
</protein>
<dbReference type="AlphaFoldDB" id="A0A3E4MLZ5"/>
<feature type="transmembrane region" description="Helical" evidence="1">
    <location>
        <begin position="140"/>
        <end position="161"/>
    </location>
</feature>
<gene>
    <name evidence="2" type="ORF">DXD10_01095</name>
</gene>
<keyword evidence="1" id="KW-0812">Transmembrane</keyword>
<reference evidence="2 3" key="1">
    <citation type="submission" date="2018-08" db="EMBL/GenBank/DDBJ databases">
        <title>A genome reference for cultivated species of the human gut microbiota.</title>
        <authorList>
            <person name="Zou Y."/>
            <person name="Xue W."/>
            <person name="Luo G."/>
        </authorList>
    </citation>
    <scope>NUCLEOTIDE SEQUENCE [LARGE SCALE GENOMIC DNA]</scope>
    <source>
        <strain evidence="2 3">TF11-11</strain>
    </source>
</reference>
<sequence length="239" mass="27938">MKIWYRVTITFTMLLVIFALLITGFQLAVYGDSHYGFYKKEYEKYRVTDDLNMKIDNVMAVTEHMMAYLIGKEEKLSIVTDVDGEHQDFFNEQDRLHLADVRNLFLGGLKLRNYALILATILMIVLKAKKADFRRLVPQGYLQALFVYLILAAILGIAMSIDFTSCFTLFHKLFFTNNLWIFDPETDYMIRMLPEGFFLDMVIRVGVIFIVLLAVPGVAAVVYMWKRKKKEISKTYKRF</sequence>
<feature type="transmembrane region" description="Helical" evidence="1">
    <location>
        <begin position="7"/>
        <end position="29"/>
    </location>
</feature>
<dbReference type="EMBL" id="QSQQ01000001">
    <property type="protein sequence ID" value="RGK50735.1"/>
    <property type="molecule type" value="Genomic_DNA"/>
</dbReference>
<dbReference type="RefSeq" id="WP_117648848.1">
    <property type="nucleotide sequence ID" value="NZ_QSQQ01000001.1"/>
</dbReference>
<comment type="caution">
    <text evidence="2">The sequence shown here is derived from an EMBL/GenBank/DDBJ whole genome shotgun (WGS) entry which is preliminary data.</text>
</comment>
<proteinExistence type="predicted"/>
<evidence type="ECO:0000256" key="1">
    <source>
        <dbReference type="SAM" id="Phobius"/>
    </source>
</evidence>
<dbReference type="InterPro" id="IPR010178">
    <property type="entry name" value="Lit"/>
</dbReference>
<accession>A0A3E4MLZ5</accession>
<evidence type="ECO:0000313" key="2">
    <source>
        <dbReference type="EMBL" id="RGK50735.1"/>
    </source>
</evidence>
<evidence type="ECO:0000313" key="3">
    <source>
        <dbReference type="Proteomes" id="UP000261208"/>
    </source>
</evidence>
<name>A0A3E4MLZ5_9FIRM</name>
<dbReference type="Pfam" id="PF07314">
    <property type="entry name" value="Lit"/>
    <property type="match status" value="1"/>
</dbReference>
<keyword evidence="1" id="KW-1133">Transmembrane helix</keyword>
<feature type="transmembrane region" description="Helical" evidence="1">
    <location>
        <begin position="111"/>
        <end position="128"/>
    </location>
</feature>
<dbReference type="NCBIfam" id="TIGR01906">
    <property type="entry name" value="integ_TIGR01906"/>
    <property type="match status" value="1"/>
</dbReference>
<feature type="transmembrane region" description="Helical" evidence="1">
    <location>
        <begin position="201"/>
        <end position="225"/>
    </location>
</feature>
<dbReference type="Proteomes" id="UP000261208">
    <property type="component" value="Unassembled WGS sequence"/>
</dbReference>
<organism evidence="2 3">
    <name type="scientific">Dorea formicigenerans</name>
    <dbReference type="NCBI Taxonomy" id="39486"/>
    <lineage>
        <taxon>Bacteria</taxon>
        <taxon>Bacillati</taxon>
        <taxon>Bacillota</taxon>
        <taxon>Clostridia</taxon>
        <taxon>Lachnospirales</taxon>
        <taxon>Lachnospiraceae</taxon>
        <taxon>Dorea</taxon>
    </lineage>
</organism>